<name>A0A5J6JHP0_STRVI</name>
<evidence type="ECO:0000259" key="1">
    <source>
        <dbReference type="Pfam" id="PF02900"/>
    </source>
</evidence>
<dbReference type="Gene3D" id="3.40.830.10">
    <property type="entry name" value="LigB-like"/>
    <property type="match status" value="1"/>
</dbReference>
<dbReference type="AlphaFoldDB" id="A0A5J6JHP0"/>
<keyword evidence="3" id="KW-1185">Reference proteome</keyword>
<gene>
    <name evidence="2" type="ORF">CP980_33420</name>
</gene>
<accession>A0A5J6JHP0</accession>
<dbReference type="RefSeq" id="WP_150529889.1">
    <property type="nucleotide sequence ID" value="NZ_BNBW01000006.1"/>
</dbReference>
<proteinExistence type="predicted"/>
<dbReference type="SUPFAM" id="SSF53213">
    <property type="entry name" value="LigB-like"/>
    <property type="match status" value="1"/>
</dbReference>
<protein>
    <submittedName>
        <fullName evidence="2">Extradiol ring-cleavage dioxygenase</fullName>
    </submittedName>
</protein>
<organism evidence="2 3">
    <name type="scientific">Streptomyces vinaceus</name>
    <dbReference type="NCBI Taxonomy" id="1960"/>
    <lineage>
        <taxon>Bacteria</taxon>
        <taxon>Bacillati</taxon>
        <taxon>Actinomycetota</taxon>
        <taxon>Actinomycetes</taxon>
        <taxon>Kitasatosporales</taxon>
        <taxon>Streptomycetaceae</taxon>
        <taxon>Streptomyces</taxon>
    </lineage>
</organism>
<sequence length="274" mass="28815">MAEIVAVAGVPHTPGFPALARTDTAAGADVAQRYAAVDEVVERADADVLIVLTCDHINTFTPDMWPTFAIATGDGALGPSDEVPGVPPTAYALDAGVGATLHRGLVGQDFDPVALRGHSVDHSVVVPLHFLNRRGLPVVPVYLNGMVAPRPSAERCRRLGRVLRGALEGLPGRRIAVVASGSFSLEVGGPRMLPDQLYGVPRPGWARTVADRLHRGDLDGLVAQTTERRIEEAGTVAGEVLPWIAAAEMAADLSVAHMDHRHGEGHAFAAWGPA</sequence>
<dbReference type="InterPro" id="IPR004183">
    <property type="entry name" value="Xdiol_dOase_suB"/>
</dbReference>
<feature type="domain" description="Extradiol ring-cleavage dioxygenase class III enzyme subunit B" evidence="1">
    <location>
        <begin position="9"/>
        <end position="251"/>
    </location>
</feature>
<dbReference type="GeneID" id="95615436"/>
<evidence type="ECO:0000313" key="3">
    <source>
        <dbReference type="Proteomes" id="UP000325563"/>
    </source>
</evidence>
<reference evidence="2 3" key="1">
    <citation type="submission" date="2017-09" db="EMBL/GenBank/DDBJ databases">
        <authorList>
            <person name="Lee N."/>
            <person name="Cho B.-K."/>
        </authorList>
    </citation>
    <scope>NUCLEOTIDE SEQUENCE [LARGE SCALE GENOMIC DNA]</scope>
    <source>
        <strain evidence="2 3">ATCC 27476</strain>
    </source>
</reference>
<dbReference type="GO" id="GO:0016702">
    <property type="term" value="F:oxidoreductase activity, acting on single donors with incorporation of molecular oxygen, incorporation of two atoms of oxygen"/>
    <property type="evidence" value="ECO:0007669"/>
    <property type="project" value="UniProtKB-ARBA"/>
</dbReference>
<dbReference type="KEGG" id="svn:CP980_33420"/>
<evidence type="ECO:0000313" key="2">
    <source>
        <dbReference type="EMBL" id="QEV49321.1"/>
    </source>
</evidence>
<keyword evidence="2" id="KW-0560">Oxidoreductase</keyword>
<dbReference type="EMBL" id="CP023692">
    <property type="protein sequence ID" value="QEV49321.1"/>
    <property type="molecule type" value="Genomic_DNA"/>
</dbReference>
<dbReference type="Pfam" id="PF02900">
    <property type="entry name" value="LigB"/>
    <property type="match status" value="1"/>
</dbReference>
<dbReference type="Proteomes" id="UP000325563">
    <property type="component" value="Chromosome"/>
</dbReference>
<keyword evidence="2" id="KW-0223">Dioxygenase</keyword>
<dbReference type="GO" id="GO:0008198">
    <property type="term" value="F:ferrous iron binding"/>
    <property type="evidence" value="ECO:0007669"/>
    <property type="project" value="InterPro"/>
</dbReference>